<accession>A0A5B7KG35</accession>
<name>A0A5B7KG35_PORTR</name>
<evidence type="ECO:0000256" key="1">
    <source>
        <dbReference type="SAM" id="MobiDB-lite"/>
    </source>
</evidence>
<evidence type="ECO:0000313" key="2">
    <source>
        <dbReference type="EMBL" id="MPD06150.1"/>
    </source>
</evidence>
<comment type="caution">
    <text evidence="2">The sequence shown here is derived from an EMBL/GenBank/DDBJ whole genome shotgun (WGS) entry which is preliminary data.</text>
</comment>
<reference evidence="2 3" key="1">
    <citation type="submission" date="2019-05" db="EMBL/GenBank/DDBJ databases">
        <title>Another draft genome of Portunus trituberculatus and its Hox gene families provides insights of decapod evolution.</title>
        <authorList>
            <person name="Jeong J.-H."/>
            <person name="Song I."/>
            <person name="Kim S."/>
            <person name="Choi T."/>
            <person name="Kim D."/>
            <person name="Ryu S."/>
            <person name="Kim W."/>
        </authorList>
    </citation>
    <scope>NUCLEOTIDE SEQUENCE [LARGE SCALE GENOMIC DNA]</scope>
    <source>
        <tissue evidence="2">Muscle</tissue>
    </source>
</reference>
<sequence length="82" mass="10018">MSLETPRTPNEMPRYFLQLSMFSFSSDNQEEVRTLEGLRGREEERESGREEEREEWEEETRDHSAEGREKVWPEQCKHRETR</sequence>
<feature type="compositionally biased region" description="Basic and acidic residues" evidence="1">
    <location>
        <begin position="60"/>
        <end position="82"/>
    </location>
</feature>
<dbReference type="EMBL" id="VSRR010149684">
    <property type="protein sequence ID" value="MPD06150.1"/>
    <property type="molecule type" value="Genomic_DNA"/>
</dbReference>
<feature type="region of interest" description="Disordered" evidence="1">
    <location>
        <begin position="27"/>
        <end position="82"/>
    </location>
</feature>
<dbReference type="AlphaFoldDB" id="A0A5B7KG35"/>
<feature type="compositionally biased region" description="Basic and acidic residues" evidence="1">
    <location>
        <begin position="30"/>
        <end position="51"/>
    </location>
</feature>
<dbReference type="Proteomes" id="UP000324222">
    <property type="component" value="Unassembled WGS sequence"/>
</dbReference>
<evidence type="ECO:0000313" key="3">
    <source>
        <dbReference type="Proteomes" id="UP000324222"/>
    </source>
</evidence>
<protein>
    <submittedName>
        <fullName evidence="2">Uncharacterized protein</fullName>
    </submittedName>
</protein>
<keyword evidence="3" id="KW-1185">Reference proteome</keyword>
<organism evidence="2 3">
    <name type="scientific">Portunus trituberculatus</name>
    <name type="common">Swimming crab</name>
    <name type="synonym">Neptunus trituberculatus</name>
    <dbReference type="NCBI Taxonomy" id="210409"/>
    <lineage>
        <taxon>Eukaryota</taxon>
        <taxon>Metazoa</taxon>
        <taxon>Ecdysozoa</taxon>
        <taxon>Arthropoda</taxon>
        <taxon>Crustacea</taxon>
        <taxon>Multicrustacea</taxon>
        <taxon>Malacostraca</taxon>
        <taxon>Eumalacostraca</taxon>
        <taxon>Eucarida</taxon>
        <taxon>Decapoda</taxon>
        <taxon>Pleocyemata</taxon>
        <taxon>Brachyura</taxon>
        <taxon>Eubrachyura</taxon>
        <taxon>Portunoidea</taxon>
        <taxon>Portunidae</taxon>
        <taxon>Portuninae</taxon>
        <taxon>Portunus</taxon>
    </lineage>
</organism>
<proteinExistence type="predicted"/>
<gene>
    <name evidence="2" type="ORF">E2C01_101941</name>
</gene>